<organism evidence="1 2">
    <name type="scientific">Pseudo-nitzschia multistriata</name>
    <dbReference type="NCBI Taxonomy" id="183589"/>
    <lineage>
        <taxon>Eukaryota</taxon>
        <taxon>Sar</taxon>
        <taxon>Stramenopiles</taxon>
        <taxon>Ochrophyta</taxon>
        <taxon>Bacillariophyta</taxon>
        <taxon>Bacillariophyceae</taxon>
        <taxon>Bacillariophycidae</taxon>
        <taxon>Bacillariales</taxon>
        <taxon>Bacillariaceae</taxon>
        <taxon>Pseudo-nitzschia</taxon>
    </lineage>
</organism>
<dbReference type="EMBL" id="CAACVS010000226">
    <property type="protein sequence ID" value="VEU39622.1"/>
    <property type="molecule type" value="Genomic_DNA"/>
</dbReference>
<dbReference type="Proteomes" id="UP000291116">
    <property type="component" value="Unassembled WGS sequence"/>
</dbReference>
<accession>A0A448ZC49</accession>
<gene>
    <name evidence="1" type="ORF">PSNMU_V1.4_AUG-EV-PASAV3_0063490</name>
</gene>
<proteinExistence type="predicted"/>
<evidence type="ECO:0000313" key="2">
    <source>
        <dbReference type="Proteomes" id="UP000291116"/>
    </source>
</evidence>
<protein>
    <submittedName>
        <fullName evidence="1">Uncharacterized protein</fullName>
    </submittedName>
</protein>
<reference evidence="1 2" key="1">
    <citation type="submission" date="2019-01" db="EMBL/GenBank/DDBJ databases">
        <authorList>
            <person name="Ferrante I. M."/>
        </authorList>
    </citation>
    <scope>NUCLEOTIDE SEQUENCE [LARGE SCALE GENOMIC DNA]</scope>
    <source>
        <strain evidence="1 2">B856</strain>
    </source>
</reference>
<keyword evidence="2" id="KW-1185">Reference proteome</keyword>
<dbReference type="AlphaFoldDB" id="A0A448ZC49"/>
<sequence length="104" mass="10780">MAFARATAAAAATATGAARSVLTASRGRLVGRPPMQGIAGAAAWSRESAIDVLSGDERLRNDFAYALSMASPSLHDGCGTGGNSSVFLSQRQREQLAISKDQLR</sequence>
<evidence type="ECO:0000313" key="1">
    <source>
        <dbReference type="EMBL" id="VEU39622.1"/>
    </source>
</evidence>
<name>A0A448ZC49_9STRA</name>